<evidence type="ECO:0000256" key="7">
    <source>
        <dbReference type="ARBA" id="ARBA00023015"/>
    </source>
</evidence>
<dbReference type="SUPFAM" id="SSF46785">
    <property type="entry name" value="Winged helix' DNA-binding domain"/>
    <property type="match status" value="1"/>
</dbReference>
<keyword evidence="11" id="KW-0486">Methionine biosynthesis</keyword>
<feature type="domain" description="HTH lysR-type" evidence="12">
    <location>
        <begin position="3"/>
        <end position="60"/>
    </location>
</feature>
<dbReference type="RefSeq" id="WP_183911458.1">
    <property type="nucleotide sequence ID" value="NZ_JACHXZ010000004.1"/>
</dbReference>
<keyword evidence="8" id="KW-0238">DNA-binding</keyword>
<keyword evidence="6" id="KW-0028">Amino-acid biosynthesis</keyword>
<dbReference type="EMBL" id="JACHXZ010000004">
    <property type="protein sequence ID" value="MBB3169984.1"/>
    <property type="molecule type" value="Genomic_DNA"/>
</dbReference>
<organism evidence="13 14">
    <name type="scientific">Simiduia aestuariiviva</name>
    <dbReference type="NCBI Taxonomy" id="1510459"/>
    <lineage>
        <taxon>Bacteria</taxon>
        <taxon>Pseudomonadati</taxon>
        <taxon>Pseudomonadota</taxon>
        <taxon>Gammaproteobacteria</taxon>
        <taxon>Cellvibrionales</taxon>
        <taxon>Cellvibrionaceae</taxon>
        <taxon>Simiduia</taxon>
    </lineage>
</organism>
<comment type="similarity">
    <text evidence="2">Belongs to the LysR transcriptional regulatory family.</text>
</comment>
<evidence type="ECO:0000256" key="5">
    <source>
        <dbReference type="ARBA" id="ARBA00022491"/>
    </source>
</evidence>
<dbReference type="Gene3D" id="3.40.190.10">
    <property type="entry name" value="Periplasmic binding protein-like II"/>
    <property type="match status" value="2"/>
</dbReference>
<dbReference type="InterPro" id="IPR036390">
    <property type="entry name" value="WH_DNA-bd_sf"/>
</dbReference>
<dbReference type="Proteomes" id="UP000559987">
    <property type="component" value="Unassembled WGS sequence"/>
</dbReference>
<evidence type="ECO:0000256" key="2">
    <source>
        <dbReference type="ARBA" id="ARBA00009437"/>
    </source>
</evidence>
<evidence type="ECO:0000256" key="8">
    <source>
        <dbReference type="ARBA" id="ARBA00023125"/>
    </source>
</evidence>
<dbReference type="Pfam" id="PF03466">
    <property type="entry name" value="LysR_substrate"/>
    <property type="match status" value="1"/>
</dbReference>
<comment type="subcellular location">
    <subcellularLocation>
        <location evidence="1">Cytoplasm</location>
    </subcellularLocation>
</comment>
<dbReference type="SUPFAM" id="SSF53850">
    <property type="entry name" value="Periplasmic binding protein-like II"/>
    <property type="match status" value="1"/>
</dbReference>
<dbReference type="Gene3D" id="1.10.10.10">
    <property type="entry name" value="Winged helix-like DNA-binding domain superfamily/Winged helix DNA-binding domain"/>
    <property type="match status" value="1"/>
</dbReference>
<evidence type="ECO:0000256" key="6">
    <source>
        <dbReference type="ARBA" id="ARBA00022605"/>
    </source>
</evidence>
<dbReference type="PRINTS" id="PR00039">
    <property type="entry name" value="HTHLYSR"/>
</dbReference>
<dbReference type="CDD" id="cd08441">
    <property type="entry name" value="PBP2_MetR"/>
    <property type="match status" value="1"/>
</dbReference>
<evidence type="ECO:0000313" key="13">
    <source>
        <dbReference type="EMBL" id="MBB3169984.1"/>
    </source>
</evidence>
<evidence type="ECO:0000256" key="9">
    <source>
        <dbReference type="ARBA" id="ARBA00023159"/>
    </source>
</evidence>
<reference evidence="13 14" key="1">
    <citation type="submission" date="2020-08" db="EMBL/GenBank/DDBJ databases">
        <title>Genomic Encyclopedia of Type Strains, Phase III (KMG-III): the genomes of soil and plant-associated and newly described type strains.</title>
        <authorList>
            <person name="Whitman W."/>
        </authorList>
    </citation>
    <scope>NUCLEOTIDE SEQUENCE [LARGE SCALE GENOMIC DNA]</scope>
    <source>
        <strain evidence="13 14">CECT 8571</strain>
    </source>
</reference>
<keyword evidence="4" id="KW-0963">Cytoplasm</keyword>
<dbReference type="InterPro" id="IPR036388">
    <property type="entry name" value="WH-like_DNA-bd_sf"/>
</dbReference>
<comment type="caution">
    <text evidence="13">The sequence shown here is derived from an EMBL/GenBank/DDBJ whole genome shotgun (WGS) entry which is preliminary data.</text>
</comment>
<dbReference type="Pfam" id="PF00126">
    <property type="entry name" value="HTH_1"/>
    <property type="match status" value="1"/>
</dbReference>
<keyword evidence="7" id="KW-0805">Transcription regulation</keyword>
<keyword evidence="5" id="KW-0678">Repressor</keyword>
<dbReference type="AlphaFoldDB" id="A0A839UP54"/>
<evidence type="ECO:0000256" key="3">
    <source>
        <dbReference type="ARBA" id="ARBA00019365"/>
    </source>
</evidence>
<evidence type="ECO:0000256" key="4">
    <source>
        <dbReference type="ARBA" id="ARBA00022490"/>
    </source>
</evidence>
<dbReference type="PROSITE" id="PS50931">
    <property type="entry name" value="HTH_LYSR"/>
    <property type="match status" value="1"/>
</dbReference>
<keyword evidence="14" id="KW-1185">Reference proteome</keyword>
<dbReference type="GO" id="GO:0000976">
    <property type="term" value="F:transcription cis-regulatory region binding"/>
    <property type="evidence" value="ECO:0007669"/>
    <property type="project" value="TreeGrafter"/>
</dbReference>
<dbReference type="InterPro" id="IPR000847">
    <property type="entry name" value="LysR_HTH_N"/>
</dbReference>
<dbReference type="PANTHER" id="PTHR30126:SF25">
    <property type="entry name" value="HTH-TYPE TRANSCRIPTIONAL REGULATOR METR"/>
    <property type="match status" value="1"/>
</dbReference>
<dbReference type="GO" id="GO:0003700">
    <property type="term" value="F:DNA-binding transcription factor activity"/>
    <property type="evidence" value="ECO:0007669"/>
    <property type="project" value="InterPro"/>
</dbReference>
<evidence type="ECO:0000256" key="11">
    <source>
        <dbReference type="ARBA" id="ARBA00023167"/>
    </source>
</evidence>
<protein>
    <recommendedName>
        <fullName evidence="3">HTH-type transcriptional regulator MetR</fullName>
    </recommendedName>
</protein>
<keyword evidence="9" id="KW-0010">Activator</keyword>
<evidence type="ECO:0000256" key="1">
    <source>
        <dbReference type="ARBA" id="ARBA00004496"/>
    </source>
</evidence>
<sequence>MNLEIRQLKTLVALRETGTLVEAAQRLCLTQSALSHQMKELEHQLGQPVFVRKSRPIRFTEPGQRLLKLADTVLGALADAQRDLQKLVHGEAGRLFMAIECHSCFNWLMPVIDQYRPHWPQVELDFSGGFTFEPLPALARGEVDVVITTDPQPLKGLVYEPLFDCEMRLAVAPGHPLANGDRVQPKQLQAQTLITYPVAPERLDIMHRFLQPAGIQPEIRTTELTLMMVQMVASGRGVCCLPNWVLDEYAAQGQLKSLALGDGIWSRVQLAMRAETRETAYAQDFIRMARAHCFAQLKGIRPAPVE</sequence>
<evidence type="ECO:0000259" key="12">
    <source>
        <dbReference type="PROSITE" id="PS50931"/>
    </source>
</evidence>
<dbReference type="PANTHER" id="PTHR30126">
    <property type="entry name" value="HTH-TYPE TRANSCRIPTIONAL REGULATOR"/>
    <property type="match status" value="1"/>
</dbReference>
<keyword evidence="10" id="KW-0804">Transcription</keyword>
<accession>A0A839UP54</accession>
<dbReference type="GO" id="GO:0005737">
    <property type="term" value="C:cytoplasm"/>
    <property type="evidence" value="ECO:0007669"/>
    <property type="project" value="UniProtKB-SubCell"/>
</dbReference>
<gene>
    <name evidence="13" type="ORF">FHS30_003197</name>
</gene>
<dbReference type="InterPro" id="IPR037406">
    <property type="entry name" value="MetR_PBP2"/>
</dbReference>
<evidence type="ECO:0000313" key="14">
    <source>
        <dbReference type="Proteomes" id="UP000559987"/>
    </source>
</evidence>
<dbReference type="GO" id="GO:0009086">
    <property type="term" value="P:methionine biosynthetic process"/>
    <property type="evidence" value="ECO:0007669"/>
    <property type="project" value="UniProtKB-KW"/>
</dbReference>
<name>A0A839UP54_9GAMM</name>
<proteinExistence type="inferred from homology"/>
<evidence type="ECO:0000256" key="10">
    <source>
        <dbReference type="ARBA" id="ARBA00023163"/>
    </source>
</evidence>
<dbReference type="InterPro" id="IPR005119">
    <property type="entry name" value="LysR_subst-bd"/>
</dbReference>